<feature type="region of interest" description="Disordered" evidence="1">
    <location>
        <begin position="1"/>
        <end position="28"/>
    </location>
</feature>
<keyword evidence="3" id="KW-1185">Reference proteome</keyword>
<comment type="caution">
    <text evidence="2">The sequence shown here is derived from an EMBL/GenBank/DDBJ whole genome shotgun (WGS) entry which is preliminary data.</text>
</comment>
<accession>A0A3N0EH17</accession>
<dbReference type="EMBL" id="RJTM01000072">
    <property type="protein sequence ID" value="RNL87173.1"/>
    <property type="molecule type" value="Genomic_DNA"/>
</dbReference>
<reference evidence="2 3" key="1">
    <citation type="submission" date="2018-10" db="EMBL/GenBank/DDBJ databases">
        <title>Sinomicrobium pectinilyticum sp. nov., a pectinase-producing bacterium isolated from alkaline and saline soil, and emended description of the genus Sinomicrobium.</title>
        <authorList>
            <person name="Cheng B."/>
            <person name="Li C."/>
            <person name="Lai Q."/>
            <person name="Du M."/>
            <person name="Shao Z."/>
            <person name="Xu P."/>
            <person name="Yang C."/>
        </authorList>
    </citation>
    <scope>NUCLEOTIDE SEQUENCE [LARGE SCALE GENOMIC DNA]</scope>
    <source>
        <strain evidence="2 3">5DNS001</strain>
    </source>
</reference>
<dbReference type="AlphaFoldDB" id="A0A3N0EH17"/>
<proteinExistence type="predicted"/>
<dbReference type="Proteomes" id="UP000267469">
    <property type="component" value="Unassembled WGS sequence"/>
</dbReference>
<sequence>MNPLKSPGQGRGFRQPRQGPKKGLPEGWRKETLPLDFLIGLFPDERDLNLPTIGHVALW</sequence>
<gene>
    <name evidence="2" type="ORF">ED312_10185</name>
</gene>
<name>A0A3N0EH17_SINP1</name>
<evidence type="ECO:0000313" key="3">
    <source>
        <dbReference type="Proteomes" id="UP000267469"/>
    </source>
</evidence>
<evidence type="ECO:0000256" key="1">
    <source>
        <dbReference type="SAM" id="MobiDB-lite"/>
    </source>
</evidence>
<organism evidence="2 3">
    <name type="scientific">Sinomicrobium pectinilyticum</name>
    <dbReference type="NCBI Taxonomy" id="1084421"/>
    <lineage>
        <taxon>Bacteria</taxon>
        <taxon>Pseudomonadati</taxon>
        <taxon>Bacteroidota</taxon>
        <taxon>Flavobacteriia</taxon>
        <taxon>Flavobacteriales</taxon>
        <taxon>Flavobacteriaceae</taxon>
        <taxon>Sinomicrobium</taxon>
    </lineage>
</organism>
<protein>
    <submittedName>
        <fullName evidence="2">Uncharacterized protein</fullName>
    </submittedName>
</protein>
<evidence type="ECO:0000313" key="2">
    <source>
        <dbReference type="EMBL" id="RNL87173.1"/>
    </source>
</evidence>